<dbReference type="PANTHER" id="PTHR20933">
    <property type="entry name" value="F-BOX ONLY PROTEIN 33"/>
    <property type="match status" value="1"/>
</dbReference>
<dbReference type="GO" id="GO:0031398">
    <property type="term" value="P:positive regulation of protein ubiquitination"/>
    <property type="evidence" value="ECO:0007669"/>
    <property type="project" value="TreeGrafter"/>
</dbReference>
<dbReference type="Pfam" id="PF12937">
    <property type="entry name" value="F-box-like"/>
    <property type="match status" value="1"/>
</dbReference>
<dbReference type="Proteomes" id="UP000077266">
    <property type="component" value="Unassembled WGS sequence"/>
</dbReference>
<proteinExistence type="predicted"/>
<dbReference type="SMART" id="SM00256">
    <property type="entry name" value="FBOX"/>
    <property type="match status" value="1"/>
</dbReference>
<dbReference type="EMBL" id="KV426264">
    <property type="protein sequence ID" value="KZV83582.1"/>
    <property type="molecule type" value="Genomic_DNA"/>
</dbReference>
<protein>
    <recommendedName>
        <fullName evidence="1">F-box domain-containing protein</fullName>
    </recommendedName>
</protein>
<gene>
    <name evidence="2" type="ORF">EXIGLDRAFT_701269</name>
</gene>
<dbReference type="InParanoid" id="A0A165D0U9"/>
<sequence>MWTVQHDSRTKEHVHLLARDIAHGASSGKATALDAQNFTAFTECLHQSVARALSSLAQAINLKSAICSMPPELLSHIVSFLPLPDLCVASSVCKHWNTVMFEDARLWRNVSVHLCANSGRWERALSPLLARSRMFPVRLELSVQCASHTLDGTLKLLGQHIPHLVELSLGIPPGAMVKFCALLQATPAPVLELLRVVVPQLPRAIGMPLFSMPAGLLAGHAPRLETLYLQCTLASFDTGPATSRVKHLTYDHTTSPITTAMIYDNIRRCFPSLESLVLTQGFVNGVVPLVDALPFDTLRSVCIMDVDPEATTAFLALVPSTASVTISFAADLPMRFVESEGVPDRLLDMFRTSAPIQRLDIRSQHRWVHASDSGNIPSLCTIIINGVRVAVDVHSALVTMMIKDHCDELGLQNVSKFSISKTAYEIFETAWPSLSGLRELTIYVDAADEDIPQELVENSGTGAYQIDRISFIEDMDVRPSPRDVLISPSTIRETIDVIQTAMGAEIPHLVLSGIPVLTAAHFADMPTVHVALEPHVPREDYRWWWDLDVTDDSTLHV</sequence>
<dbReference type="InterPro" id="IPR036047">
    <property type="entry name" value="F-box-like_dom_sf"/>
</dbReference>
<accession>A0A165D0U9</accession>
<dbReference type="PANTHER" id="PTHR20933:SF4">
    <property type="entry name" value="F-BOX INVOLVED IN POLYQ PATHOGENESIS, ISOFORM A"/>
    <property type="match status" value="1"/>
</dbReference>
<organism evidence="2 3">
    <name type="scientific">Exidia glandulosa HHB12029</name>
    <dbReference type="NCBI Taxonomy" id="1314781"/>
    <lineage>
        <taxon>Eukaryota</taxon>
        <taxon>Fungi</taxon>
        <taxon>Dikarya</taxon>
        <taxon>Basidiomycota</taxon>
        <taxon>Agaricomycotina</taxon>
        <taxon>Agaricomycetes</taxon>
        <taxon>Auriculariales</taxon>
        <taxon>Exidiaceae</taxon>
        <taxon>Exidia</taxon>
    </lineage>
</organism>
<feature type="domain" description="F-box" evidence="1">
    <location>
        <begin position="63"/>
        <end position="110"/>
    </location>
</feature>
<evidence type="ECO:0000259" key="1">
    <source>
        <dbReference type="PROSITE" id="PS50181"/>
    </source>
</evidence>
<dbReference type="SUPFAM" id="SSF81383">
    <property type="entry name" value="F-box domain"/>
    <property type="match status" value="1"/>
</dbReference>
<dbReference type="OrthoDB" id="2872289at2759"/>
<evidence type="ECO:0000313" key="3">
    <source>
        <dbReference type="Proteomes" id="UP000077266"/>
    </source>
</evidence>
<name>A0A165D0U9_EXIGL</name>
<dbReference type="Gene3D" id="1.20.1280.50">
    <property type="match status" value="1"/>
</dbReference>
<evidence type="ECO:0000313" key="2">
    <source>
        <dbReference type="EMBL" id="KZV83582.1"/>
    </source>
</evidence>
<dbReference type="STRING" id="1314781.A0A165D0U9"/>
<keyword evidence="3" id="KW-1185">Reference proteome</keyword>
<reference evidence="2 3" key="1">
    <citation type="journal article" date="2016" name="Mol. Biol. Evol.">
        <title>Comparative Genomics of Early-Diverging Mushroom-Forming Fungi Provides Insights into the Origins of Lignocellulose Decay Capabilities.</title>
        <authorList>
            <person name="Nagy L.G."/>
            <person name="Riley R."/>
            <person name="Tritt A."/>
            <person name="Adam C."/>
            <person name="Daum C."/>
            <person name="Floudas D."/>
            <person name="Sun H."/>
            <person name="Yadav J.S."/>
            <person name="Pangilinan J."/>
            <person name="Larsson K.H."/>
            <person name="Matsuura K."/>
            <person name="Barry K."/>
            <person name="Labutti K."/>
            <person name="Kuo R."/>
            <person name="Ohm R.A."/>
            <person name="Bhattacharya S.S."/>
            <person name="Shirouzu T."/>
            <person name="Yoshinaga Y."/>
            <person name="Martin F.M."/>
            <person name="Grigoriev I.V."/>
            <person name="Hibbett D.S."/>
        </authorList>
    </citation>
    <scope>NUCLEOTIDE SEQUENCE [LARGE SCALE GENOMIC DNA]</scope>
    <source>
        <strain evidence="2 3">HHB12029</strain>
    </source>
</reference>
<dbReference type="PROSITE" id="PS50181">
    <property type="entry name" value="FBOX"/>
    <property type="match status" value="1"/>
</dbReference>
<dbReference type="InterPro" id="IPR001810">
    <property type="entry name" value="F-box_dom"/>
</dbReference>
<dbReference type="AlphaFoldDB" id="A0A165D0U9"/>